<feature type="transmembrane region" description="Helical" evidence="1">
    <location>
        <begin position="7"/>
        <end position="29"/>
    </location>
</feature>
<name>A0A4R7TEM0_9ACTN</name>
<dbReference type="EMBL" id="SOCE01000001">
    <property type="protein sequence ID" value="TDU89858.1"/>
    <property type="molecule type" value="Genomic_DNA"/>
</dbReference>
<accession>A0A4R7TEM0</accession>
<protein>
    <recommendedName>
        <fullName evidence="4">DUF4352 domain-containing protein</fullName>
    </recommendedName>
</protein>
<proteinExistence type="predicted"/>
<dbReference type="Proteomes" id="UP000295151">
    <property type="component" value="Unassembled WGS sequence"/>
</dbReference>
<evidence type="ECO:0000313" key="2">
    <source>
        <dbReference type="EMBL" id="TDU89858.1"/>
    </source>
</evidence>
<keyword evidence="1" id="KW-0812">Transmembrane</keyword>
<keyword evidence="3" id="KW-1185">Reference proteome</keyword>
<evidence type="ECO:0000313" key="3">
    <source>
        <dbReference type="Proteomes" id="UP000295151"/>
    </source>
</evidence>
<dbReference type="OrthoDB" id="3822095at2"/>
<evidence type="ECO:0000256" key="1">
    <source>
        <dbReference type="SAM" id="Phobius"/>
    </source>
</evidence>
<dbReference type="AlphaFoldDB" id="A0A4R7TEM0"/>
<evidence type="ECO:0008006" key="4">
    <source>
        <dbReference type="Google" id="ProtNLM"/>
    </source>
</evidence>
<reference evidence="2 3" key="1">
    <citation type="submission" date="2019-03" db="EMBL/GenBank/DDBJ databases">
        <title>Genomic Encyclopedia of Type Strains, Phase III (KMG-III): the genomes of soil and plant-associated and newly described type strains.</title>
        <authorList>
            <person name="Whitman W."/>
        </authorList>
    </citation>
    <scope>NUCLEOTIDE SEQUENCE [LARGE SCALE GENOMIC DNA]</scope>
    <source>
        <strain evidence="2 3">VKM Ac-2575</strain>
    </source>
</reference>
<sequence>MNLSTRAYRWIGQISLLLTLLGIAAYLTVSNYLGDAERVYREGAVTEVVGHGPVEVAKVRWQLDSMQAYTRLVDEDKKEVTMDHPAGSVIILVKVSVTPLDGLKMDDGSFSCEAKLRDDRGNVWADTSVFGLDLATYCGDDDRPIKRNQTGRIAQVYVVPASAVPHLVGIQVEDANYEVLRRVLLTW</sequence>
<dbReference type="RefSeq" id="WP_133979869.1">
    <property type="nucleotide sequence ID" value="NZ_SOCE01000001.1"/>
</dbReference>
<keyword evidence="1" id="KW-0472">Membrane</keyword>
<comment type="caution">
    <text evidence="2">The sequence shown here is derived from an EMBL/GenBank/DDBJ whole genome shotgun (WGS) entry which is preliminary data.</text>
</comment>
<gene>
    <name evidence="2" type="ORF">EV138_3438</name>
</gene>
<keyword evidence="1" id="KW-1133">Transmembrane helix</keyword>
<organism evidence="2 3">
    <name type="scientific">Kribbella voronezhensis</name>
    <dbReference type="NCBI Taxonomy" id="2512212"/>
    <lineage>
        <taxon>Bacteria</taxon>
        <taxon>Bacillati</taxon>
        <taxon>Actinomycetota</taxon>
        <taxon>Actinomycetes</taxon>
        <taxon>Propionibacteriales</taxon>
        <taxon>Kribbellaceae</taxon>
        <taxon>Kribbella</taxon>
    </lineage>
</organism>